<feature type="transmembrane region" description="Helical" evidence="1">
    <location>
        <begin position="51"/>
        <end position="74"/>
    </location>
</feature>
<dbReference type="InterPro" id="IPR050640">
    <property type="entry name" value="Bact_2-comp_sensor_kinase"/>
</dbReference>
<feature type="transmembrane region" description="Helical" evidence="1">
    <location>
        <begin position="86"/>
        <end position="106"/>
    </location>
</feature>
<dbReference type="InterPro" id="IPR010559">
    <property type="entry name" value="Sig_transdc_His_kin_internal"/>
</dbReference>
<evidence type="ECO:0000313" key="4">
    <source>
        <dbReference type="Proteomes" id="UP000237640"/>
    </source>
</evidence>
<feature type="transmembrane region" description="Helical" evidence="1">
    <location>
        <begin position="12"/>
        <end position="31"/>
    </location>
</feature>
<protein>
    <submittedName>
        <fullName evidence="3">Histidine kinase</fullName>
    </submittedName>
</protein>
<accession>A0A2T0MBG5</accession>
<keyword evidence="1" id="KW-0472">Membrane</keyword>
<dbReference type="PANTHER" id="PTHR34220">
    <property type="entry name" value="SENSOR HISTIDINE KINASE YPDA"/>
    <property type="match status" value="1"/>
</dbReference>
<dbReference type="GO" id="GO:0016020">
    <property type="term" value="C:membrane"/>
    <property type="evidence" value="ECO:0007669"/>
    <property type="project" value="InterPro"/>
</dbReference>
<comment type="caution">
    <text evidence="3">The sequence shown here is derived from an EMBL/GenBank/DDBJ whole genome shotgun (WGS) entry which is preliminary data.</text>
</comment>
<dbReference type="Gene3D" id="3.30.565.10">
    <property type="entry name" value="Histidine kinase-like ATPase, C-terminal domain"/>
    <property type="match status" value="1"/>
</dbReference>
<dbReference type="AlphaFoldDB" id="A0A2T0MBG5"/>
<keyword evidence="3" id="KW-0418">Kinase</keyword>
<dbReference type="OrthoDB" id="9809908at2"/>
<dbReference type="GO" id="GO:0000155">
    <property type="term" value="F:phosphorelay sensor kinase activity"/>
    <property type="evidence" value="ECO:0007669"/>
    <property type="project" value="InterPro"/>
</dbReference>
<dbReference type="InterPro" id="IPR036890">
    <property type="entry name" value="HATPase_C_sf"/>
</dbReference>
<evidence type="ECO:0000259" key="2">
    <source>
        <dbReference type="Pfam" id="PF06580"/>
    </source>
</evidence>
<keyword evidence="3" id="KW-0808">Transferase</keyword>
<feature type="domain" description="Signal transduction histidine kinase internal region" evidence="2">
    <location>
        <begin position="168"/>
        <end position="247"/>
    </location>
</feature>
<proteinExistence type="predicted"/>
<name>A0A2T0MBG5_9FLAO</name>
<organism evidence="3 4">
    <name type="scientific">Flagellimonas meridianipacifica</name>
    <dbReference type="NCBI Taxonomy" id="1080225"/>
    <lineage>
        <taxon>Bacteria</taxon>
        <taxon>Pseudomonadati</taxon>
        <taxon>Bacteroidota</taxon>
        <taxon>Flavobacteriia</taxon>
        <taxon>Flavobacteriales</taxon>
        <taxon>Flavobacteriaceae</taxon>
        <taxon>Flagellimonas</taxon>
    </lineage>
</organism>
<sequence>MKFFNKARRIKYLGFNDAWFVAVGIILLSFVTDFMFSRNSFARLPFFEATINWSVSLMFATTNWLIIRSILIVLRKKYPSLKDNKIRIPLFFLTIVLTVMIVDYMGNMLLGYIFNQSYNHPLRSRIVLPIILISTMTMAIYEAVYYYVLLKNSIREEEQAKRAIVQSQLDTLRNQAQPHFLFNTLNTLRDIIDQNTREEAKEFVNRLSEVFRFILEAGNANLIELREELKFAEAYIHIQKERFGDNLQLDWQVPEPAKNKMIIPMSLQLLLENAVKHNVISKSKPLVITVEAENGHLIVSNKIRPKSTQLPTTKLGLKNIESRYRLIANKEVEIHKENGSFTVKLPLLTATDQKHAYANPDY</sequence>
<evidence type="ECO:0000313" key="3">
    <source>
        <dbReference type="EMBL" id="PRX54837.1"/>
    </source>
</evidence>
<keyword evidence="1" id="KW-0812">Transmembrane</keyword>
<keyword evidence="4" id="KW-1185">Reference proteome</keyword>
<gene>
    <name evidence="3" type="ORF">CLV81_3241</name>
</gene>
<dbReference type="Proteomes" id="UP000237640">
    <property type="component" value="Unassembled WGS sequence"/>
</dbReference>
<keyword evidence="1" id="KW-1133">Transmembrane helix</keyword>
<dbReference type="RefSeq" id="WP_106146269.1">
    <property type="nucleotide sequence ID" value="NZ_PVYX01000002.1"/>
</dbReference>
<dbReference type="Pfam" id="PF06580">
    <property type="entry name" value="His_kinase"/>
    <property type="match status" value="1"/>
</dbReference>
<reference evidence="3 4" key="1">
    <citation type="submission" date="2018-03" db="EMBL/GenBank/DDBJ databases">
        <title>Genomic Encyclopedia of Archaeal and Bacterial Type Strains, Phase II (KMG-II): from individual species to whole genera.</title>
        <authorList>
            <person name="Goeker M."/>
        </authorList>
    </citation>
    <scope>NUCLEOTIDE SEQUENCE [LARGE SCALE GENOMIC DNA]</scope>
    <source>
        <strain evidence="3 4">DSM 25027</strain>
    </source>
</reference>
<feature type="transmembrane region" description="Helical" evidence="1">
    <location>
        <begin position="126"/>
        <end position="148"/>
    </location>
</feature>
<evidence type="ECO:0000256" key="1">
    <source>
        <dbReference type="SAM" id="Phobius"/>
    </source>
</evidence>
<dbReference type="EMBL" id="PVYX01000002">
    <property type="protein sequence ID" value="PRX54837.1"/>
    <property type="molecule type" value="Genomic_DNA"/>
</dbReference>
<dbReference type="PANTHER" id="PTHR34220:SF7">
    <property type="entry name" value="SENSOR HISTIDINE KINASE YPDA"/>
    <property type="match status" value="1"/>
</dbReference>